<dbReference type="RefSeq" id="WP_101557078.1">
    <property type="nucleotide sequence ID" value="NZ_FXYZ01000007.1"/>
</dbReference>
<evidence type="ECO:0000313" key="2">
    <source>
        <dbReference type="EMBL" id="SMX83233.1"/>
    </source>
</evidence>
<evidence type="ECO:0000313" key="3">
    <source>
        <dbReference type="EMBL" id="SMX93486.1"/>
    </source>
</evidence>
<keyword evidence="1" id="KW-0812">Transmembrane</keyword>
<protein>
    <submittedName>
        <fullName evidence="3">Nuclease-related domain-containing protein</fullName>
    </submittedName>
</protein>
<sequence length="177" mass="20518">MVASIVVLSVVIISLITVGYYVIKHWNRKFVVQKEEHQKATVIAKKQIAEIEHQFNQSLTESRSAHDAELRRQTAEWEAQAAEDRQKMDLIRQEKMLISDQLTNTFHMSDLMSRRQIIDACHRLQLDGALLTNIHFSPDRHDLSDSYFYSQADHLLVTSRGISVIEGKYWSMMVFDG</sequence>
<organism evidence="3 4">
    <name type="scientific">Brevibacterium aurantiacum</name>
    <dbReference type="NCBI Taxonomy" id="273384"/>
    <lineage>
        <taxon>Bacteria</taxon>
        <taxon>Bacillati</taxon>
        <taxon>Actinomycetota</taxon>
        <taxon>Actinomycetes</taxon>
        <taxon>Micrococcales</taxon>
        <taxon>Brevibacteriaceae</taxon>
        <taxon>Brevibacterium</taxon>
    </lineage>
</organism>
<accession>A0A2H1K197</accession>
<keyword evidence="1" id="KW-0472">Membrane</keyword>
<feature type="transmembrane region" description="Helical" evidence="1">
    <location>
        <begin position="6"/>
        <end position="23"/>
    </location>
</feature>
<dbReference type="Proteomes" id="UP000234327">
    <property type="component" value="Unassembled WGS sequence"/>
</dbReference>
<name>A0A2H1K197_BREAU</name>
<gene>
    <name evidence="2" type="ORF">BAURA63_01950</name>
    <name evidence="3" type="ORF">BAURA86_02291</name>
</gene>
<evidence type="ECO:0000256" key="1">
    <source>
        <dbReference type="SAM" id="Phobius"/>
    </source>
</evidence>
<dbReference type="EMBL" id="FXZI01000008">
    <property type="protein sequence ID" value="SMX93486.1"/>
    <property type="molecule type" value="Genomic_DNA"/>
</dbReference>
<dbReference type="AlphaFoldDB" id="A0A2H1K197"/>
<evidence type="ECO:0000313" key="5">
    <source>
        <dbReference type="Proteomes" id="UP000234327"/>
    </source>
</evidence>
<evidence type="ECO:0000313" key="4">
    <source>
        <dbReference type="Proteomes" id="UP000234300"/>
    </source>
</evidence>
<dbReference type="Proteomes" id="UP000234300">
    <property type="component" value="Unassembled WGS sequence"/>
</dbReference>
<keyword evidence="1" id="KW-1133">Transmembrane helix</keyword>
<dbReference type="EMBL" id="FXYZ01000007">
    <property type="protein sequence ID" value="SMX83233.1"/>
    <property type="molecule type" value="Genomic_DNA"/>
</dbReference>
<reference evidence="4 5" key="1">
    <citation type="submission" date="2017-03" db="EMBL/GenBank/DDBJ databases">
        <authorList>
            <person name="Afonso C.L."/>
            <person name="Miller P.J."/>
            <person name="Scott M.A."/>
            <person name="Spackman E."/>
            <person name="Goraichik I."/>
            <person name="Dimitrov K.M."/>
            <person name="Suarez D.L."/>
            <person name="Swayne D.E."/>
        </authorList>
    </citation>
    <scope>NUCLEOTIDE SEQUENCE [LARGE SCALE GENOMIC DNA]</scope>
    <source>
        <strain evidence="2">6</strain>
        <strain evidence="5">6(3)</strain>
        <strain evidence="3">8</strain>
        <strain evidence="4">8(6)</strain>
    </source>
</reference>
<proteinExistence type="predicted"/>